<dbReference type="OrthoDB" id="66881at2759"/>
<evidence type="ECO:0000313" key="4">
    <source>
        <dbReference type="EMBL" id="GFZ00385.1"/>
    </source>
</evidence>
<dbReference type="Proteomes" id="UP000585474">
    <property type="component" value="Unassembled WGS sequence"/>
</dbReference>
<evidence type="ECO:0000256" key="3">
    <source>
        <dbReference type="ARBA" id="ARBA00023002"/>
    </source>
</evidence>
<evidence type="ECO:0000313" key="5">
    <source>
        <dbReference type="Proteomes" id="UP000585474"/>
    </source>
</evidence>
<accession>A0A7J0FNV0</accession>
<dbReference type="PANTHER" id="PTHR23023">
    <property type="entry name" value="DIMETHYLANILINE MONOOXYGENASE"/>
    <property type="match status" value="1"/>
</dbReference>
<sequence>MHSDIQDGTLEYLGLPVVGVPMAYLYANHFAELSIHKPHEGFLLSLLATLLSPVRWIYSKFVETHLKRKLALTKFGMVPDHSFLQELNSCLISTVPEDFYNRVEKGSIRMKKAPNRVILATGFRGVEKIKNIFVSPTFQDLIAGSTDKTVPLYSRWVAELLDGTFKLRKVEEMETDAVEWDKYMKQYSDNTTGDLAWMPFISGTMIRSARTLDGTQSERKDALQSCLCLTAR</sequence>
<proteinExistence type="predicted"/>
<name>A0A7J0FNV0_9ERIC</name>
<keyword evidence="2" id="KW-0274">FAD</keyword>
<comment type="caution">
    <text evidence="4">The sequence shown here is derived from an EMBL/GenBank/DDBJ whole genome shotgun (WGS) entry which is preliminary data.</text>
</comment>
<dbReference type="InterPro" id="IPR050346">
    <property type="entry name" value="FMO-like"/>
</dbReference>
<dbReference type="AlphaFoldDB" id="A0A7J0FNV0"/>
<dbReference type="GO" id="GO:0016491">
    <property type="term" value="F:oxidoreductase activity"/>
    <property type="evidence" value="ECO:0007669"/>
    <property type="project" value="UniProtKB-KW"/>
</dbReference>
<evidence type="ECO:0000256" key="1">
    <source>
        <dbReference type="ARBA" id="ARBA00022630"/>
    </source>
</evidence>
<keyword evidence="3" id="KW-0560">Oxidoreductase</keyword>
<keyword evidence="1" id="KW-0285">Flavoprotein</keyword>
<organism evidence="4 5">
    <name type="scientific">Actinidia rufa</name>
    <dbReference type="NCBI Taxonomy" id="165716"/>
    <lineage>
        <taxon>Eukaryota</taxon>
        <taxon>Viridiplantae</taxon>
        <taxon>Streptophyta</taxon>
        <taxon>Embryophyta</taxon>
        <taxon>Tracheophyta</taxon>
        <taxon>Spermatophyta</taxon>
        <taxon>Magnoliopsida</taxon>
        <taxon>eudicotyledons</taxon>
        <taxon>Gunneridae</taxon>
        <taxon>Pentapetalae</taxon>
        <taxon>asterids</taxon>
        <taxon>Ericales</taxon>
        <taxon>Actinidiaceae</taxon>
        <taxon>Actinidia</taxon>
    </lineage>
</organism>
<dbReference type="EMBL" id="BJWL01000014">
    <property type="protein sequence ID" value="GFZ00385.1"/>
    <property type="molecule type" value="Genomic_DNA"/>
</dbReference>
<reference evidence="4 5" key="1">
    <citation type="submission" date="2019-07" db="EMBL/GenBank/DDBJ databases">
        <title>De Novo Assembly of kiwifruit Actinidia rufa.</title>
        <authorList>
            <person name="Sugita-Konishi S."/>
            <person name="Sato K."/>
            <person name="Mori E."/>
            <person name="Abe Y."/>
            <person name="Kisaki G."/>
            <person name="Hamano K."/>
            <person name="Suezawa K."/>
            <person name="Otani M."/>
            <person name="Fukuda T."/>
            <person name="Manabe T."/>
            <person name="Gomi K."/>
            <person name="Tabuchi M."/>
            <person name="Akimitsu K."/>
            <person name="Kataoka I."/>
        </authorList>
    </citation>
    <scope>NUCLEOTIDE SEQUENCE [LARGE SCALE GENOMIC DNA]</scope>
    <source>
        <strain evidence="5">cv. Fuchu</strain>
    </source>
</reference>
<keyword evidence="5" id="KW-1185">Reference proteome</keyword>
<protein>
    <submittedName>
        <fullName evidence="4">Uncharacterized protein</fullName>
    </submittedName>
</protein>
<evidence type="ECO:0000256" key="2">
    <source>
        <dbReference type="ARBA" id="ARBA00022827"/>
    </source>
</evidence>
<gene>
    <name evidence="4" type="ORF">Acr_14g0000210</name>
</gene>